<name>A0A4C1X1V5_EUMVA</name>
<accession>A0A4C1X1V5</accession>
<sequence length="200" mass="21673">MSEGCVRTTADSISVNNAIPLFCRCAAIVGISEIAHLLSVVVAQRRLSPLQEEKEMGTEPCTQYSRYFTADGFADAFNAELRKLLEKAGQATCSTSRAPCKPRRHWTLSDVSQDGSRSRSGSAAGEALIAYDYTPKATSPLQLPDQTQLRQYSDRLHEVGGEIAEGGRSAHALLPATITALPRTLRDASEVRALLLSYDS</sequence>
<proteinExistence type="predicted"/>
<comment type="caution">
    <text evidence="1">The sequence shown here is derived from an EMBL/GenBank/DDBJ whole genome shotgun (WGS) entry which is preliminary data.</text>
</comment>
<keyword evidence="2" id="KW-1185">Reference proteome</keyword>
<dbReference type="Proteomes" id="UP000299102">
    <property type="component" value="Unassembled WGS sequence"/>
</dbReference>
<dbReference type="AlphaFoldDB" id="A0A4C1X1V5"/>
<dbReference type="EMBL" id="BGZK01000689">
    <property type="protein sequence ID" value="GBP56295.1"/>
    <property type="molecule type" value="Genomic_DNA"/>
</dbReference>
<gene>
    <name evidence="1" type="ORF">EVAR_28875_1</name>
</gene>
<protein>
    <submittedName>
        <fullName evidence="1">Uncharacterized protein</fullName>
    </submittedName>
</protein>
<organism evidence="1 2">
    <name type="scientific">Eumeta variegata</name>
    <name type="common">Bagworm moth</name>
    <name type="synonym">Eumeta japonica</name>
    <dbReference type="NCBI Taxonomy" id="151549"/>
    <lineage>
        <taxon>Eukaryota</taxon>
        <taxon>Metazoa</taxon>
        <taxon>Ecdysozoa</taxon>
        <taxon>Arthropoda</taxon>
        <taxon>Hexapoda</taxon>
        <taxon>Insecta</taxon>
        <taxon>Pterygota</taxon>
        <taxon>Neoptera</taxon>
        <taxon>Endopterygota</taxon>
        <taxon>Lepidoptera</taxon>
        <taxon>Glossata</taxon>
        <taxon>Ditrysia</taxon>
        <taxon>Tineoidea</taxon>
        <taxon>Psychidae</taxon>
        <taxon>Oiketicinae</taxon>
        <taxon>Eumeta</taxon>
    </lineage>
</organism>
<reference evidence="1 2" key="1">
    <citation type="journal article" date="2019" name="Commun. Biol.">
        <title>The bagworm genome reveals a unique fibroin gene that provides high tensile strength.</title>
        <authorList>
            <person name="Kono N."/>
            <person name="Nakamura H."/>
            <person name="Ohtoshi R."/>
            <person name="Tomita M."/>
            <person name="Numata K."/>
            <person name="Arakawa K."/>
        </authorList>
    </citation>
    <scope>NUCLEOTIDE SEQUENCE [LARGE SCALE GENOMIC DNA]</scope>
</reference>
<evidence type="ECO:0000313" key="2">
    <source>
        <dbReference type="Proteomes" id="UP000299102"/>
    </source>
</evidence>
<evidence type="ECO:0000313" key="1">
    <source>
        <dbReference type="EMBL" id="GBP56295.1"/>
    </source>
</evidence>